<feature type="compositionally biased region" description="Low complexity" evidence="16">
    <location>
        <begin position="308"/>
        <end position="349"/>
    </location>
</feature>
<evidence type="ECO:0000256" key="12">
    <source>
        <dbReference type="ARBA" id="ARBA00024688"/>
    </source>
</evidence>
<reference evidence="21 22" key="1">
    <citation type="submission" date="2020-03" db="EMBL/GenBank/DDBJ databases">
        <title>Genomic Encyclopedia of Type Strains, Phase IV (KMG-IV): sequencing the most valuable type-strain genomes for metagenomic binning, comparative biology and taxonomic classification.</title>
        <authorList>
            <person name="Goeker M."/>
        </authorList>
    </citation>
    <scope>NUCLEOTIDE SEQUENCE [LARGE SCALE GENOMIC DNA]</scope>
    <source>
        <strain evidence="21 22">DSM 4736</strain>
    </source>
</reference>
<feature type="transmembrane region" description="Helical" evidence="17">
    <location>
        <begin position="62"/>
        <end position="83"/>
    </location>
</feature>
<dbReference type="InterPro" id="IPR011759">
    <property type="entry name" value="Cyt_c_oxidase_su2_TM_dom"/>
</dbReference>
<dbReference type="EMBL" id="JAATJM010000001">
    <property type="protein sequence ID" value="NJC40274.1"/>
    <property type="molecule type" value="Genomic_DNA"/>
</dbReference>
<keyword evidence="18" id="KW-0732">Signal</keyword>
<dbReference type="InterPro" id="IPR001505">
    <property type="entry name" value="Copper_CuA"/>
</dbReference>
<dbReference type="GO" id="GO:0004129">
    <property type="term" value="F:cytochrome-c oxidase activity"/>
    <property type="evidence" value="ECO:0007669"/>
    <property type="project" value="UniProtKB-EC"/>
</dbReference>
<evidence type="ECO:0000256" key="16">
    <source>
        <dbReference type="SAM" id="MobiDB-lite"/>
    </source>
</evidence>
<keyword evidence="4 14" id="KW-0679">Respiratory chain</keyword>
<accession>A0A7X5YIH2</accession>
<evidence type="ECO:0000256" key="1">
    <source>
        <dbReference type="ARBA" id="ARBA00004141"/>
    </source>
</evidence>
<dbReference type="InterPro" id="IPR045187">
    <property type="entry name" value="CcO_II"/>
</dbReference>
<sequence length="349" mass="36669">MGMGTRARGLISSGVAALTLALFAAGCSQGPENIGQPTNGAVGLQTAASPLMVQAHMFHDAILMPIITFISLLVLGLITWIVIRYNKKSNPVPAKWSHNTLVEVIWTVVPVLILVFIALFSFRLLFAYHDMPKPDVTVKVTGNQWNWAYEYPDQGIAEYVSNMLPEEEIAKRGMSHSLYRLAADEPMVVPVGATVRLLVTGADVIHAVALPAFGLKTDAVPGRVNETWFKADRPGIYYGQCSELCGVDHAFMPIQINVVSRAEFASWVASKGGSMTPKTPEQAPGGTAAQVEAGTTGAVASRNVSSDAMQPAATAPAGQPPADAGAVQGSPTARSAPAVPATAAAPAAQ</sequence>
<dbReference type="AlphaFoldDB" id="A0A7X5YIH2"/>
<dbReference type="PROSITE" id="PS50999">
    <property type="entry name" value="COX2_TM"/>
    <property type="match status" value="1"/>
</dbReference>
<keyword evidence="21" id="KW-0560">Oxidoreductase</keyword>
<dbReference type="RefSeq" id="WP_425339264.1">
    <property type="nucleotide sequence ID" value="NZ_JAATJM010000001.1"/>
</dbReference>
<dbReference type="PANTHER" id="PTHR22888:SF9">
    <property type="entry name" value="CYTOCHROME C OXIDASE SUBUNIT 2"/>
    <property type="match status" value="1"/>
</dbReference>
<proteinExistence type="inferred from homology"/>
<protein>
    <recommendedName>
        <fullName evidence="15">Cytochrome c oxidase subunit 2</fullName>
        <ecNumber evidence="15">7.1.1.9</ecNumber>
    </recommendedName>
</protein>
<dbReference type="Pfam" id="PF00116">
    <property type="entry name" value="COX2"/>
    <property type="match status" value="1"/>
</dbReference>
<dbReference type="SUPFAM" id="SSF81464">
    <property type="entry name" value="Cytochrome c oxidase subunit II-like, transmembrane region"/>
    <property type="match status" value="1"/>
</dbReference>
<feature type="transmembrane region" description="Helical" evidence="17">
    <location>
        <begin position="104"/>
        <end position="126"/>
    </location>
</feature>
<name>A0A7X5YIH2_9CAUL</name>
<comment type="caution">
    <text evidence="21">The sequence shown here is derived from an EMBL/GenBank/DDBJ whole genome shotgun (WGS) entry which is preliminary data.</text>
</comment>
<evidence type="ECO:0000256" key="4">
    <source>
        <dbReference type="ARBA" id="ARBA00022660"/>
    </source>
</evidence>
<feature type="domain" description="Cytochrome oxidase subunit II copper A binding" evidence="19">
    <location>
        <begin position="133"/>
        <end position="270"/>
    </location>
</feature>
<evidence type="ECO:0000256" key="14">
    <source>
        <dbReference type="RuleBase" id="RU000456"/>
    </source>
</evidence>
<feature type="domain" description="Cytochrome oxidase subunit II transmembrane region profile" evidence="20">
    <location>
        <begin position="36"/>
        <end position="132"/>
    </location>
</feature>
<evidence type="ECO:0000256" key="7">
    <source>
        <dbReference type="ARBA" id="ARBA00022967"/>
    </source>
</evidence>
<evidence type="ECO:0000256" key="6">
    <source>
        <dbReference type="ARBA" id="ARBA00022723"/>
    </source>
</evidence>
<dbReference type="SUPFAM" id="SSF49503">
    <property type="entry name" value="Cupredoxins"/>
    <property type="match status" value="1"/>
</dbReference>
<dbReference type="GO" id="GO:0016491">
    <property type="term" value="F:oxidoreductase activity"/>
    <property type="evidence" value="ECO:0007669"/>
    <property type="project" value="UniProtKB-KW"/>
</dbReference>
<keyword evidence="6 15" id="KW-0479">Metal-binding</keyword>
<evidence type="ECO:0000256" key="18">
    <source>
        <dbReference type="SAM" id="SignalP"/>
    </source>
</evidence>
<evidence type="ECO:0000256" key="9">
    <source>
        <dbReference type="ARBA" id="ARBA00022989"/>
    </source>
</evidence>
<evidence type="ECO:0000256" key="3">
    <source>
        <dbReference type="ARBA" id="ARBA00022448"/>
    </source>
</evidence>
<evidence type="ECO:0000259" key="19">
    <source>
        <dbReference type="PROSITE" id="PS50857"/>
    </source>
</evidence>
<keyword evidence="10 15" id="KW-0186">Copper</keyword>
<evidence type="ECO:0000256" key="11">
    <source>
        <dbReference type="ARBA" id="ARBA00023136"/>
    </source>
</evidence>
<comment type="similarity">
    <text evidence="2 14">Belongs to the cytochrome c oxidase subunit 2 family.</text>
</comment>
<evidence type="ECO:0000256" key="13">
    <source>
        <dbReference type="ARBA" id="ARBA00047816"/>
    </source>
</evidence>
<comment type="subcellular location">
    <subcellularLocation>
        <location evidence="14">Cell membrane</location>
        <topology evidence="14">Multi-pass membrane protein</topology>
    </subcellularLocation>
    <subcellularLocation>
        <location evidence="1">Membrane</location>
        <topology evidence="1">Multi-pass membrane protein</topology>
    </subcellularLocation>
</comment>
<dbReference type="InterPro" id="IPR034210">
    <property type="entry name" value="CcO_II_C"/>
</dbReference>
<evidence type="ECO:0000313" key="21">
    <source>
        <dbReference type="EMBL" id="NJC40274.1"/>
    </source>
</evidence>
<dbReference type="Proteomes" id="UP000587415">
    <property type="component" value="Unassembled WGS sequence"/>
</dbReference>
<evidence type="ECO:0000256" key="2">
    <source>
        <dbReference type="ARBA" id="ARBA00007866"/>
    </source>
</evidence>
<keyword evidence="5 14" id="KW-0812">Transmembrane</keyword>
<dbReference type="PANTHER" id="PTHR22888">
    <property type="entry name" value="CYTOCHROME C OXIDASE, SUBUNIT II"/>
    <property type="match status" value="1"/>
</dbReference>
<feature type="chain" id="PRO_5031212373" description="Cytochrome c oxidase subunit 2" evidence="18">
    <location>
        <begin position="25"/>
        <end position="349"/>
    </location>
</feature>
<feature type="signal peptide" evidence="18">
    <location>
        <begin position="1"/>
        <end position="24"/>
    </location>
</feature>
<dbReference type="PRINTS" id="PR01166">
    <property type="entry name" value="CYCOXIDASEII"/>
</dbReference>
<dbReference type="Gene3D" id="1.10.287.90">
    <property type="match status" value="1"/>
</dbReference>
<dbReference type="NCBIfam" id="TIGR02866">
    <property type="entry name" value="CoxB"/>
    <property type="match status" value="1"/>
</dbReference>
<keyword evidence="8 14" id="KW-0249">Electron transport</keyword>
<organism evidence="21 22">
    <name type="scientific">Brevundimonas alba</name>
    <dbReference type="NCBI Taxonomy" id="74314"/>
    <lineage>
        <taxon>Bacteria</taxon>
        <taxon>Pseudomonadati</taxon>
        <taxon>Pseudomonadota</taxon>
        <taxon>Alphaproteobacteria</taxon>
        <taxon>Caulobacterales</taxon>
        <taxon>Caulobacteraceae</taxon>
        <taxon>Brevundimonas</taxon>
    </lineage>
</organism>
<keyword evidence="9 17" id="KW-1133">Transmembrane helix</keyword>
<dbReference type="InterPro" id="IPR036257">
    <property type="entry name" value="Cyt_c_oxidase_su2_TM_sf"/>
</dbReference>
<comment type="function">
    <text evidence="12 15">Subunits I and II form the functional core of the enzyme complex. Electrons originating in cytochrome c are transferred via heme a and Cu(A) to the binuclear center formed by heme a3 and Cu(B).</text>
</comment>
<evidence type="ECO:0000313" key="22">
    <source>
        <dbReference type="Proteomes" id="UP000587415"/>
    </source>
</evidence>
<feature type="region of interest" description="Disordered" evidence="16">
    <location>
        <begin position="295"/>
        <end position="349"/>
    </location>
</feature>
<keyword evidence="22" id="KW-1185">Reference proteome</keyword>
<keyword evidence="7" id="KW-1278">Translocase</keyword>
<evidence type="ECO:0000259" key="20">
    <source>
        <dbReference type="PROSITE" id="PS50999"/>
    </source>
</evidence>
<dbReference type="EC" id="7.1.1.9" evidence="15"/>
<dbReference type="PROSITE" id="PS50857">
    <property type="entry name" value="COX2_CUA"/>
    <property type="match status" value="1"/>
</dbReference>
<dbReference type="CDD" id="cd13912">
    <property type="entry name" value="CcO_II_C"/>
    <property type="match status" value="1"/>
</dbReference>
<keyword evidence="11 17" id="KW-0472">Membrane</keyword>
<comment type="cofactor">
    <cofactor evidence="15">
        <name>Cu cation</name>
        <dbReference type="ChEBI" id="CHEBI:23378"/>
    </cofactor>
    <text evidence="15">Binds a copper A center.</text>
</comment>
<comment type="catalytic activity">
    <reaction evidence="13 15">
        <text>4 Fe(II)-[cytochrome c] + O2 + 8 H(+)(in) = 4 Fe(III)-[cytochrome c] + 2 H2O + 4 H(+)(out)</text>
        <dbReference type="Rhea" id="RHEA:11436"/>
        <dbReference type="Rhea" id="RHEA-COMP:10350"/>
        <dbReference type="Rhea" id="RHEA-COMP:14399"/>
        <dbReference type="ChEBI" id="CHEBI:15377"/>
        <dbReference type="ChEBI" id="CHEBI:15378"/>
        <dbReference type="ChEBI" id="CHEBI:15379"/>
        <dbReference type="ChEBI" id="CHEBI:29033"/>
        <dbReference type="ChEBI" id="CHEBI:29034"/>
        <dbReference type="EC" id="7.1.1.9"/>
    </reaction>
</comment>
<dbReference type="PROSITE" id="PS00078">
    <property type="entry name" value="COX2"/>
    <property type="match status" value="1"/>
</dbReference>
<evidence type="ECO:0000256" key="15">
    <source>
        <dbReference type="RuleBase" id="RU004024"/>
    </source>
</evidence>
<dbReference type="Gene3D" id="2.60.40.420">
    <property type="entry name" value="Cupredoxins - blue copper proteins"/>
    <property type="match status" value="1"/>
</dbReference>
<evidence type="ECO:0000256" key="17">
    <source>
        <dbReference type="SAM" id="Phobius"/>
    </source>
</evidence>
<evidence type="ECO:0000256" key="10">
    <source>
        <dbReference type="ARBA" id="ARBA00023008"/>
    </source>
</evidence>
<dbReference type="InterPro" id="IPR014222">
    <property type="entry name" value="Cyt_c_oxidase_su2"/>
</dbReference>
<evidence type="ECO:0000256" key="8">
    <source>
        <dbReference type="ARBA" id="ARBA00022982"/>
    </source>
</evidence>
<dbReference type="GO" id="GO:0042773">
    <property type="term" value="P:ATP synthesis coupled electron transport"/>
    <property type="evidence" value="ECO:0007669"/>
    <property type="project" value="TreeGrafter"/>
</dbReference>
<dbReference type="Pfam" id="PF02790">
    <property type="entry name" value="COX2_TM"/>
    <property type="match status" value="1"/>
</dbReference>
<keyword evidence="3 14" id="KW-0813">Transport</keyword>
<gene>
    <name evidence="21" type="ORF">GGQ87_000532</name>
</gene>
<dbReference type="InterPro" id="IPR008972">
    <property type="entry name" value="Cupredoxin"/>
</dbReference>
<evidence type="ECO:0000256" key="5">
    <source>
        <dbReference type="ARBA" id="ARBA00022692"/>
    </source>
</evidence>
<dbReference type="InterPro" id="IPR002429">
    <property type="entry name" value="CcO_II-like_C"/>
</dbReference>
<dbReference type="PROSITE" id="PS51257">
    <property type="entry name" value="PROKAR_LIPOPROTEIN"/>
    <property type="match status" value="1"/>
</dbReference>
<dbReference type="GO" id="GO:0005507">
    <property type="term" value="F:copper ion binding"/>
    <property type="evidence" value="ECO:0007669"/>
    <property type="project" value="InterPro"/>
</dbReference>
<dbReference type="GO" id="GO:0005886">
    <property type="term" value="C:plasma membrane"/>
    <property type="evidence" value="ECO:0007669"/>
    <property type="project" value="UniProtKB-SubCell"/>
</dbReference>